<protein>
    <submittedName>
        <fullName evidence="1">Uncharacterized protein</fullName>
    </submittedName>
</protein>
<keyword evidence="2" id="KW-1185">Reference proteome</keyword>
<organism evidence="1 2">
    <name type="scientific">Clonostachys rosea f. rosea IK726</name>
    <dbReference type="NCBI Taxonomy" id="1349383"/>
    <lineage>
        <taxon>Eukaryota</taxon>
        <taxon>Fungi</taxon>
        <taxon>Dikarya</taxon>
        <taxon>Ascomycota</taxon>
        <taxon>Pezizomycotina</taxon>
        <taxon>Sordariomycetes</taxon>
        <taxon>Hypocreomycetidae</taxon>
        <taxon>Hypocreales</taxon>
        <taxon>Bionectriaceae</taxon>
        <taxon>Clonostachys</taxon>
    </lineage>
</organism>
<reference evidence="1" key="2">
    <citation type="submission" date="2021-10" db="EMBL/GenBank/DDBJ databases">
        <authorList>
            <person name="Piombo E."/>
        </authorList>
    </citation>
    <scope>NUCLEOTIDE SEQUENCE</scope>
</reference>
<evidence type="ECO:0000313" key="2">
    <source>
        <dbReference type="Proteomes" id="UP000836387"/>
    </source>
</evidence>
<dbReference type="Proteomes" id="UP000836387">
    <property type="component" value="Unassembled WGS sequence"/>
</dbReference>
<comment type="caution">
    <text evidence="1">The sequence shown here is derived from an EMBL/GenBank/DDBJ whole genome shotgun (WGS) entry which is preliminary data.</text>
</comment>
<dbReference type="EMBL" id="CADEHS020000518">
    <property type="protein sequence ID" value="CAG9952968.1"/>
    <property type="molecule type" value="Genomic_DNA"/>
</dbReference>
<sequence>MVAITRLGIAPWIFVPALTRTVAAQPSDNDAPGNGLFKRDNGDQFAERDAVNDLAERGLDITVRDLLTEMRKRGKTPKPGPPVPKPGPKRSRRSTQLEPFSKRGKTPKPGPPVPKPGPKRSRRSTQLEPFSKRGKTPKPGPPVPKPGPKRSRRSTHAGALQEAFHEALVMGSHVLDGLST</sequence>
<proteinExistence type="predicted"/>
<reference evidence="1" key="1">
    <citation type="submission" date="2020-04" db="EMBL/GenBank/DDBJ databases">
        <authorList>
            <person name="Broberg M."/>
        </authorList>
    </citation>
    <scope>NUCLEOTIDE SEQUENCE</scope>
</reference>
<name>A0ACA9UKN4_BIOOC</name>
<evidence type="ECO:0000313" key="1">
    <source>
        <dbReference type="EMBL" id="CAG9952968.1"/>
    </source>
</evidence>
<gene>
    <name evidence="1" type="ORF">CRV2_00014126</name>
</gene>
<accession>A0ACA9UKN4</accession>